<dbReference type="InterPro" id="IPR050121">
    <property type="entry name" value="Cytochrome_P450_monoxygenase"/>
</dbReference>
<reference evidence="9 10" key="1">
    <citation type="submission" date="2018-06" db="EMBL/GenBank/DDBJ databases">
        <title>Complete Genomes of Monosporascus.</title>
        <authorList>
            <person name="Robinson A.J."/>
            <person name="Natvig D.O."/>
        </authorList>
    </citation>
    <scope>NUCLEOTIDE SEQUENCE [LARGE SCALE GENOMIC DNA]</scope>
    <source>
        <strain evidence="9 10">CBS 110550</strain>
    </source>
</reference>
<proteinExistence type="inferred from homology"/>
<name>A0A4Q4SX85_9PEZI</name>
<evidence type="ECO:0000256" key="3">
    <source>
        <dbReference type="ARBA" id="ARBA00022617"/>
    </source>
</evidence>
<keyword evidence="6" id="KW-0503">Monooxygenase</keyword>
<dbReference type="Gene3D" id="1.10.630.10">
    <property type="entry name" value="Cytochrome P450"/>
    <property type="match status" value="1"/>
</dbReference>
<dbReference type="InterPro" id="IPR001128">
    <property type="entry name" value="Cyt_P450"/>
</dbReference>
<accession>A0A4Q4SX85</accession>
<evidence type="ECO:0000256" key="7">
    <source>
        <dbReference type="PIRSR" id="PIRSR602403-1"/>
    </source>
</evidence>
<dbReference type="InterPro" id="IPR036396">
    <property type="entry name" value="Cyt_P450_sf"/>
</dbReference>
<keyword evidence="10" id="KW-1185">Reference proteome</keyword>
<dbReference type="OrthoDB" id="1470350at2759"/>
<dbReference type="SUPFAM" id="SSF48264">
    <property type="entry name" value="Cytochrome P450"/>
    <property type="match status" value="1"/>
</dbReference>
<evidence type="ECO:0000256" key="8">
    <source>
        <dbReference type="SAM" id="Phobius"/>
    </source>
</evidence>
<keyword evidence="8" id="KW-0812">Transmembrane</keyword>
<protein>
    <recommendedName>
        <fullName evidence="11">Cytochrome P450</fullName>
    </recommendedName>
</protein>
<dbReference type="GO" id="GO:0005506">
    <property type="term" value="F:iron ion binding"/>
    <property type="evidence" value="ECO:0007669"/>
    <property type="project" value="InterPro"/>
</dbReference>
<dbReference type="CDD" id="cd11061">
    <property type="entry name" value="CYP67-like"/>
    <property type="match status" value="1"/>
</dbReference>
<dbReference type="GO" id="GO:0020037">
    <property type="term" value="F:heme binding"/>
    <property type="evidence" value="ECO:0007669"/>
    <property type="project" value="InterPro"/>
</dbReference>
<dbReference type="Pfam" id="PF00067">
    <property type="entry name" value="p450"/>
    <property type="match status" value="1"/>
</dbReference>
<dbReference type="STRING" id="155417.A0A4Q4SX85"/>
<gene>
    <name evidence="9" type="ORF">DL764_008544</name>
</gene>
<evidence type="ECO:0000256" key="6">
    <source>
        <dbReference type="ARBA" id="ARBA00023033"/>
    </source>
</evidence>
<sequence>MTPLTLFVPVAYAAYIIVPLVTHVPVADTSNSFMLIVQLTDAYGGYFAIRKRLHIVTYQNFQKYGPVVRQAPNRLVFNTVTALHGKAAGDEPSILLIHGPVLIVKDIYLSPRVTKGQAYRCSQLRAKYPSIINALNKDQHRRKRKFVGQALTERSMRAFEPTMTAQINVFLRLLLASCGNGSFANMTERCQRLGVDIVGHLAFGYPLDTQISEAFRFILAGIEGMSWRINTYMQFPPLSGFEYVLARLGQRQVLKFGHAVTTMIKTREAQAKDAQHDLYSMVADHIGKGQDGLYYGELWPEAILFIMAGGFTTASAMSAMFFYLSRNPHCYATLAAEIRSTFRSGSEICSGPKLNECKYLRACLDEALRMSPPSLTTLWREQDIGDRSDEPFIVDGHVIPHGTQVGVSLYSLLHNEEYFPDSFEFRPERWLDLPEGSASAHTDEQQAARATMRKAFVPFIVGDRSCAGKPMAYMEASLTIARTLWYFDFEAAPGEAGEVGAGQLGRTDGRGRPGEFQLEDIFVAAHHGPNLVFRKRGDFWRELEVEM</sequence>
<dbReference type="GO" id="GO:0016705">
    <property type="term" value="F:oxidoreductase activity, acting on paired donors, with incorporation or reduction of molecular oxygen"/>
    <property type="evidence" value="ECO:0007669"/>
    <property type="project" value="InterPro"/>
</dbReference>
<evidence type="ECO:0000313" key="9">
    <source>
        <dbReference type="EMBL" id="RYO89674.1"/>
    </source>
</evidence>
<keyword evidence="4 7" id="KW-0479">Metal-binding</keyword>
<feature type="transmembrane region" description="Helical" evidence="8">
    <location>
        <begin position="6"/>
        <end position="26"/>
    </location>
</feature>
<comment type="caution">
    <text evidence="9">The sequence shown here is derived from an EMBL/GenBank/DDBJ whole genome shotgun (WGS) entry which is preliminary data.</text>
</comment>
<comment type="similarity">
    <text evidence="2">Belongs to the cytochrome P450 family.</text>
</comment>
<evidence type="ECO:0000256" key="2">
    <source>
        <dbReference type="ARBA" id="ARBA00010617"/>
    </source>
</evidence>
<organism evidence="9 10">
    <name type="scientific">Monosporascus ibericus</name>
    <dbReference type="NCBI Taxonomy" id="155417"/>
    <lineage>
        <taxon>Eukaryota</taxon>
        <taxon>Fungi</taxon>
        <taxon>Dikarya</taxon>
        <taxon>Ascomycota</taxon>
        <taxon>Pezizomycotina</taxon>
        <taxon>Sordariomycetes</taxon>
        <taxon>Xylariomycetidae</taxon>
        <taxon>Xylariales</taxon>
        <taxon>Xylariales incertae sedis</taxon>
        <taxon>Monosporascus</taxon>
    </lineage>
</organism>
<dbReference type="EMBL" id="QJNU01000685">
    <property type="protein sequence ID" value="RYO89674.1"/>
    <property type="molecule type" value="Genomic_DNA"/>
</dbReference>
<feature type="binding site" description="axial binding residue" evidence="7">
    <location>
        <position position="466"/>
    </location>
    <ligand>
        <name>heme</name>
        <dbReference type="ChEBI" id="CHEBI:30413"/>
    </ligand>
    <ligandPart>
        <name>Fe</name>
        <dbReference type="ChEBI" id="CHEBI:18248"/>
    </ligandPart>
</feature>
<evidence type="ECO:0000256" key="1">
    <source>
        <dbReference type="ARBA" id="ARBA00001971"/>
    </source>
</evidence>
<dbReference type="PRINTS" id="PR00465">
    <property type="entry name" value="EP450IV"/>
</dbReference>
<keyword evidence="8" id="KW-1133">Transmembrane helix</keyword>
<evidence type="ECO:0008006" key="11">
    <source>
        <dbReference type="Google" id="ProtNLM"/>
    </source>
</evidence>
<feature type="transmembrane region" description="Helical" evidence="8">
    <location>
        <begin position="302"/>
        <end position="324"/>
    </location>
</feature>
<dbReference type="PANTHER" id="PTHR24305">
    <property type="entry name" value="CYTOCHROME P450"/>
    <property type="match status" value="1"/>
</dbReference>
<dbReference type="PANTHER" id="PTHR24305:SF226">
    <property type="entry name" value="CYTOCHROME P450 MONOOXYGENASE"/>
    <property type="match status" value="1"/>
</dbReference>
<dbReference type="PRINTS" id="PR00385">
    <property type="entry name" value="P450"/>
</dbReference>
<dbReference type="InterPro" id="IPR002403">
    <property type="entry name" value="Cyt_P450_E_grp-IV"/>
</dbReference>
<keyword evidence="6" id="KW-0560">Oxidoreductase</keyword>
<evidence type="ECO:0000256" key="5">
    <source>
        <dbReference type="ARBA" id="ARBA00023004"/>
    </source>
</evidence>
<keyword evidence="3 7" id="KW-0349">Heme</keyword>
<dbReference type="AlphaFoldDB" id="A0A4Q4SX85"/>
<keyword evidence="8" id="KW-0472">Membrane</keyword>
<evidence type="ECO:0000313" key="10">
    <source>
        <dbReference type="Proteomes" id="UP000293360"/>
    </source>
</evidence>
<dbReference type="GO" id="GO:0004497">
    <property type="term" value="F:monooxygenase activity"/>
    <property type="evidence" value="ECO:0007669"/>
    <property type="project" value="UniProtKB-KW"/>
</dbReference>
<comment type="cofactor">
    <cofactor evidence="1 7">
        <name>heme</name>
        <dbReference type="ChEBI" id="CHEBI:30413"/>
    </cofactor>
</comment>
<keyword evidence="5 7" id="KW-0408">Iron</keyword>
<evidence type="ECO:0000256" key="4">
    <source>
        <dbReference type="ARBA" id="ARBA00022723"/>
    </source>
</evidence>
<dbReference type="Proteomes" id="UP000293360">
    <property type="component" value="Unassembled WGS sequence"/>
</dbReference>